<evidence type="ECO:0000256" key="1">
    <source>
        <dbReference type="SAM" id="MobiDB-lite"/>
    </source>
</evidence>
<evidence type="ECO:0000313" key="3">
    <source>
        <dbReference type="EMBL" id="RSX54886.1"/>
    </source>
</evidence>
<reference evidence="3 4" key="1">
    <citation type="submission" date="2018-09" db="EMBL/GenBank/DDBJ databases">
        <title>Characterization of the phylogenetic diversity of five novel species belonging to the genus Bifidobacterium.</title>
        <authorList>
            <person name="Lugli G.A."/>
            <person name="Duranti S."/>
            <person name="Milani C."/>
        </authorList>
    </citation>
    <scope>NUCLEOTIDE SEQUENCE [LARGE SCALE GENOMIC DNA]</scope>
    <source>
        <strain evidence="3 4">2036B</strain>
    </source>
</reference>
<accession>A0A430FPY8</accession>
<evidence type="ECO:0000256" key="2">
    <source>
        <dbReference type="SAM" id="Phobius"/>
    </source>
</evidence>
<organism evidence="3 4">
    <name type="scientific">Bifidobacterium dolichotidis</name>
    <dbReference type="NCBI Taxonomy" id="2306976"/>
    <lineage>
        <taxon>Bacteria</taxon>
        <taxon>Bacillati</taxon>
        <taxon>Actinomycetota</taxon>
        <taxon>Actinomycetes</taxon>
        <taxon>Bifidobacteriales</taxon>
        <taxon>Bifidobacteriaceae</taxon>
        <taxon>Bifidobacterium</taxon>
    </lineage>
</organism>
<sequence length="181" mass="20016">MRSAHRIPWWVYLVAAIIGFVGGILLQKFDEFFAVGVLGAPWFVAIIMVALGIVVICLAWQVHRYTTTEPRKRIELKTISPERAVNTLVLAKALALAGAILLGWYCGQLVMCLGHAEAEYYKRVLFECIIAGSAALIDMVLGIISERLCEIPPAEGPEHPQMSKHSHRPSMRAEQGHHCSA</sequence>
<feature type="region of interest" description="Disordered" evidence="1">
    <location>
        <begin position="155"/>
        <end position="181"/>
    </location>
</feature>
<dbReference type="Proteomes" id="UP000287609">
    <property type="component" value="Unassembled WGS sequence"/>
</dbReference>
<proteinExistence type="predicted"/>
<keyword evidence="2" id="KW-0472">Membrane</keyword>
<evidence type="ECO:0000313" key="4">
    <source>
        <dbReference type="Proteomes" id="UP000287609"/>
    </source>
</evidence>
<protein>
    <recommendedName>
        <fullName evidence="5">DUF3180 domain-containing protein</fullName>
    </recommendedName>
</protein>
<dbReference type="EMBL" id="QXGM01000002">
    <property type="protein sequence ID" value="RSX54886.1"/>
    <property type="molecule type" value="Genomic_DNA"/>
</dbReference>
<dbReference type="OrthoDB" id="3242755at2"/>
<evidence type="ECO:0008006" key="5">
    <source>
        <dbReference type="Google" id="ProtNLM"/>
    </source>
</evidence>
<dbReference type="AlphaFoldDB" id="A0A430FPY8"/>
<feature type="transmembrane region" description="Helical" evidence="2">
    <location>
        <begin position="84"/>
        <end position="104"/>
    </location>
</feature>
<dbReference type="InterPro" id="IPR021517">
    <property type="entry name" value="DUF3180"/>
</dbReference>
<dbReference type="RefSeq" id="WP_125963572.1">
    <property type="nucleotide sequence ID" value="NZ_QXGM01000002.1"/>
</dbReference>
<name>A0A430FPY8_9BIFI</name>
<comment type="caution">
    <text evidence="3">The sequence shown here is derived from an EMBL/GenBank/DDBJ whole genome shotgun (WGS) entry which is preliminary data.</text>
</comment>
<gene>
    <name evidence="3" type="ORF">D2E26_0940</name>
</gene>
<keyword evidence="4" id="KW-1185">Reference proteome</keyword>
<keyword evidence="2" id="KW-1133">Transmembrane helix</keyword>
<dbReference type="Pfam" id="PF11377">
    <property type="entry name" value="DUF3180"/>
    <property type="match status" value="1"/>
</dbReference>
<feature type="transmembrane region" description="Helical" evidence="2">
    <location>
        <begin position="7"/>
        <end position="26"/>
    </location>
</feature>
<feature type="transmembrane region" description="Helical" evidence="2">
    <location>
        <begin position="32"/>
        <end position="63"/>
    </location>
</feature>
<keyword evidence="2" id="KW-0812">Transmembrane</keyword>